<gene>
    <name evidence="1" type="primary">ABSGL_02172.1 scaffold 2623</name>
</gene>
<name>A0A163J2G0_ABSGL</name>
<dbReference type="OMA" id="IFACISP"/>
<dbReference type="EMBL" id="LT551169">
    <property type="protein sequence ID" value="SAL96755.1"/>
    <property type="molecule type" value="Genomic_DNA"/>
</dbReference>
<protein>
    <submittedName>
        <fullName evidence="1">Uncharacterized protein</fullName>
    </submittedName>
</protein>
<feature type="non-terminal residue" evidence="1">
    <location>
        <position position="245"/>
    </location>
</feature>
<proteinExistence type="predicted"/>
<dbReference type="AlphaFoldDB" id="A0A163J2G0"/>
<evidence type="ECO:0000313" key="1">
    <source>
        <dbReference type="EMBL" id="SAL96755.1"/>
    </source>
</evidence>
<dbReference type="OrthoDB" id="2298205at2759"/>
<sequence>MLATYSADLPEQNLLAATKSFLCGYGCPRCLIKTTDMKKGCGVVATARNNDNMARYAPSNKYGSFDLKNAFWRTPFDIYDSLVVDDLHQLGGVYRHLLGFTEALIKEQRGKTAIVERRCQSLPYYTGMKNFKAGFLLSSLTNPSYGELRKHMQLVLCLVYDLIPLQCALCLRAFIDFFVQINSKEHTQSTLSAADHYLKRFFDLLPAFQYQSKMQIPKLHMLTHYKNDIMMKGPLDGYSTMNSER</sequence>
<keyword evidence="2" id="KW-1185">Reference proteome</keyword>
<dbReference type="Proteomes" id="UP000078561">
    <property type="component" value="Unassembled WGS sequence"/>
</dbReference>
<reference evidence="1" key="1">
    <citation type="submission" date="2016-04" db="EMBL/GenBank/DDBJ databases">
        <authorList>
            <person name="Evans L.H."/>
            <person name="Alamgir A."/>
            <person name="Owens N."/>
            <person name="Weber N.D."/>
            <person name="Virtaneva K."/>
            <person name="Barbian K."/>
            <person name="Babar A."/>
            <person name="Rosenke K."/>
        </authorList>
    </citation>
    <scope>NUCLEOTIDE SEQUENCE [LARGE SCALE GENOMIC DNA]</scope>
    <source>
        <strain evidence="1">CBS 101.48</strain>
    </source>
</reference>
<accession>A0A163J2G0</accession>
<organism evidence="1">
    <name type="scientific">Absidia glauca</name>
    <name type="common">Pin mould</name>
    <dbReference type="NCBI Taxonomy" id="4829"/>
    <lineage>
        <taxon>Eukaryota</taxon>
        <taxon>Fungi</taxon>
        <taxon>Fungi incertae sedis</taxon>
        <taxon>Mucoromycota</taxon>
        <taxon>Mucoromycotina</taxon>
        <taxon>Mucoromycetes</taxon>
        <taxon>Mucorales</taxon>
        <taxon>Cunninghamellaceae</taxon>
        <taxon>Absidia</taxon>
    </lineage>
</organism>
<evidence type="ECO:0000313" key="2">
    <source>
        <dbReference type="Proteomes" id="UP000078561"/>
    </source>
</evidence>
<dbReference type="InParanoid" id="A0A163J2G0"/>